<evidence type="ECO:0000259" key="1">
    <source>
        <dbReference type="Pfam" id="PF12697"/>
    </source>
</evidence>
<reference evidence="2 3" key="1">
    <citation type="submission" date="2023-03" db="EMBL/GenBank/DDBJ databases">
        <title>Novosphingobium cyanobacteriorum sp. nov., isolated from a eutrophic reservoir during the Microcystis bloom period.</title>
        <authorList>
            <person name="Kang M."/>
            <person name="Le V."/>
            <person name="Ko S.-R."/>
            <person name="Lee S.-A."/>
            <person name="Ahn C.-Y."/>
        </authorList>
    </citation>
    <scope>NUCLEOTIDE SEQUENCE [LARGE SCALE GENOMIC DNA]</scope>
    <source>
        <strain evidence="2 3">HBC54</strain>
    </source>
</reference>
<dbReference type="InterPro" id="IPR029058">
    <property type="entry name" value="AB_hydrolase_fold"/>
</dbReference>
<dbReference type="SUPFAM" id="SSF53474">
    <property type="entry name" value="alpha/beta-Hydrolases"/>
    <property type="match status" value="1"/>
</dbReference>
<keyword evidence="2" id="KW-0378">Hydrolase</keyword>
<dbReference type="Pfam" id="PF12697">
    <property type="entry name" value="Abhydrolase_6"/>
    <property type="match status" value="1"/>
</dbReference>
<sequence>MSRNMSPKPVTLKVGDISLSGLRMGDKHADTLVIALHGGGYDANYWHVGDQYDGSLLRLGAGLGFDVLALDRPGYGASSGVSPGGFTLEQQADILFALLDSINDDRPVYLVGHSMGGILAVMMAADDRGARLSGIDVSGVPLHYPPDMRKQLALSLEGDAGSIGTSAPPSPERLREMFYGPDDSFDPALAALVDGKNVAPLAEVRNAANAPDVLPPLMRDVRVPVQWTIAEHERSSTGGKDMLNFVASNLPECPHLATFWQKQSGHNISIHHVGLAYHLRALAFFSECHTLLPEAV</sequence>
<organism evidence="2 3">
    <name type="scientific">Novosphingobium cyanobacteriorum</name>
    <dbReference type="NCBI Taxonomy" id="3024215"/>
    <lineage>
        <taxon>Bacteria</taxon>
        <taxon>Pseudomonadati</taxon>
        <taxon>Pseudomonadota</taxon>
        <taxon>Alphaproteobacteria</taxon>
        <taxon>Sphingomonadales</taxon>
        <taxon>Sphingomonadaceae</taxon>
        <taxon>Novosphingobium</taxon>
    </lineage>
</organism>
<dbReference type="PRINTS" id="PR00111">
    <property type="entry name" value="ABHYDROLASE"/>
</dbReference>
<evidence type="ECO:0000313" key="3">
    <source>
        <dbReference type="Proteomes" id="UP001222770"/>
    </source>
</evidence>
<dbReference type="PANTHER" id="PTHR43194">
    <property type="entry name" value="HYDROLASE ALPHA/BETA FOLD FAMILY"/>
    <property type="match status" value="1"/>
</dbReference>
<feature type="domain" description="AB hydrolase-1" evidence="1">
    <location>
        <begin position="33"/>
        <end position="234"/>
    </location>
</feature>
<dbReference type="PANTHER" id="PTHR43194:SF2">
    <property type="entry name" value="PEROXISOMAL MEMBRANE PROTEIN LPX1"/>
    <property type="match status" value="1"/>
</dbReference>
<dbReference type="Proteomes" id="UP001222770">
    <property type="component" value="Unassembled WGS sequence"/>
</dbReference>
<dbReference type="RefSeq" id="WP_277280741.1">
    <property type="nucleotide sequence ID" value="NZ_JAROCY010000040.1"/>
</dbReference>
<comment type="caution">
    <text evidence="2">The sequence shown here is derived from an EMBL/GenBank/DDBJ whole genome shotgun (WGS) entry which is preliminary data.</text>
</comment>
<proteinExistence type="predicted"/>
<dbReference type="InterPro" id="IPR000073">
    <property type="entry name" value="AB_hydrolase_1"/>
</dbReference>
<dbReference type="EMBL" id="JAROCY010000040">
    <property type="protein sequence ID" value="MDF8335757.1"/>
    <property type="molecule type" value="Genomic_DNA"/>
</dbReference>
<keyword evidence="3" id="KW-1185">Reference proteome</keyword>
<dbReference type="Gene3D" id="3.40.50.1820">
    <property type="entry name" value="alpha/beta hydrolase"/>
    <property type="match status" value="1"/>
</dbReference>
<dbReference type="GO" id="GO:0016787">
    <property type="term" value="F:hydrolase activity"/>
    <property type="evidence" value="ECO:0007669"/>
    <property type="project" value="UniProtKB-KW"/>
</dbReference>
<protein>
    <submittedName>
        <fullName evidence="2">Alpha/beta hydrolase</fullName>
    </submittedName>
</protein>
<accession>A0ABT6CPF1</accession>
<evidence type="ECO:0000313" key="2">
    <source>
        <dbReference type="EMBL" id="MDF8335757.1"/>
    </source>
</evidence>
<name>A0ABT6CPF1_9SPHN</name>
<dbReference type="InterPro" id="IPR050228">
    <property type="entry name" value="Carboxylesterase_BioH"/>
</dbReference>
<gene>
    <name evidence="2" type="ORF">POM99_21355</name>
</gene>